<dbReference type="Proteomes" id="UP000594873">
    <property type="component" value="Chromosome"/>
</dbReference>
<dbReference type="PANTHER" id="PTHR33495">
    <property type="entry name" value="ANTI-SIGMA FACTOR ANTAGONIST TM_1081-RELATED-RELATED"/>
    <property type="match status" value="1"/>
</dbReference>
<dbReference type="InterPro" id="IPR002645">
    <property type="entry name" value="STAS_dom"/>
</dbReference>
<dbReference type="Gene3D" id="3.30.750.24">
    <property type="entry name" value="STAS domain"/>
    <property type="match status" value="1"/>
</dbReference>
<proteinExistence type="inferred from homology"/>
<reference evidence="4 5" key="1">
    <citation type="submission" date="2020-11" db="EMBL/GenBank/DDBJ databases">
        <title>Genome seq and assembly of Sphingosinicella sp.</title>
        <authorList>
            <person name="Chhetri G."/>
        </authorList>
    </citation>
    <scope>NUCLEOTIDE SEQUENCE [LARGE SCALE GENOMIC DNA]</scope>
    <source>
        <strain evidence="4 5">UDD2</strain>
    </source>
</reference>
<dbReference type="InterPro" id="IPR036513">
    <property type="entry name" value="STAS_dom_sf"/>
</dbReference>
<dbReference type="PROSITE" id="PS50801">
    <property type="entry name" value="STAS"/>
    <property type="match status" value="1"/>
</dbReference>
<feature type="domain" description="STAS" evidence="3">
    <location>
        <begin position="20"/>
        <end position="109"/>
    </location>
</feature>
<protein>
    <recommendedName>
        <fullName evidence="2">Anti-sigma factor antagonist</fullName>
    </recommendedName>
</protein>
<dbReference type="RefSeq" id="WP_200971654.1">
    <property type="nucleotide sequence ID" value="NZ_CP065592.1"/>
</dbReference>
<gene>
    <name evidence="4" type="ORF">IC614_11815</name>
</gene>
<dbReference type="Pfam" id="PF01740">
    <property type="entry name" value="STAS"/>
    <property type="match status" value="1"/>
</dbReference>
<dbReference type="EMBL" id="CP065592">
    <property type="protein sequence ID" value="QPQ54978.1"/>
    <property type="molecule type" value="Genomic_DNA"/>
</dbReference>
<dbReference type="CDD" id="cd07043">
    <property type="entry name" value="STAS_anti-anti-sigma_factors"/>
    <property type="match status" value="1"/>
</dbReference>
<sequence>MTLFTQESGFVRIDVEGERLDAAVAPTLKAELEKNLPPRPEKVLVDISGVRFLDSTGLGVLVSLLKMMDSGGMLAIAGAQPVVQRLFKLTGMDRVFRLFDTDVEAMAALAGDASAAN</sequence>
<evidence type="ECO:0000313" key="4">
    <source>
        <dbReference type="EMBL" id="QPQ54978.1"/>
    </source>
</evidence>
<evidence type="ECO:0000256" key="2">
    <source>
        <dbReference type="RuleBase" id="RU003749"/>
    </source>
</evidence>
<dbReference type="KEGG" id="sflv:IC614_11815"/>
<dbReference type="PANTHER" id="PTHR33495:SF2">
    <property type="entry name" value="ANTI-SIGMA FACTOR ANTAGONIST TM_1081-RELATED"/>
    <property type="match status" value="1"/>
</dbReference>
<evidence type="ECO:0000259" key="3">
    <source>
        <dbReference type="PROSITE" id="PS50801"/>
    </source>
</evidence>
<organism evidence="4 5">
    <name type="scientific">Allosphingosinicella flava</name>
    <dbReference type="NCBI Taxonomy" id="2771430"/>
    <lineage>
        <taxon>Bacteria</taxon>
        <taxon>Pseudomonadati</taxon>
        <taxon>Pseudomonadota</taxon>
        <taxon>Alphaproteobacteria</taxon>
        <taxon>Sphingomonadales</taxon>
        <taxon>Sphingomonadaceae</taxon>
        <taxon>Allosphingosinicella</taxon>
    </lineage>
</organism>
<keyword evidence="5" id="KW-1185">Reference proteome</keyword>
<evidence type="ECO:0000313" key="5">
    <source>
        <dbReference type="Proteomes" id="UP000594873"/>
    </source>
</evidence>
<evidence type="ECO:0000256" key="1">
    <source>
        <dbReference type="ARBA" id="ARBA00009013"/>
    </source>
</evidence>
<dbReference type="SUPFAM" id="SSF52091">
    <property type="entry name" value="SpoIIaa-like"/>
    <property type="match status" value="1"/>
</dbReference>
<name>A0A7T2GK55_9SPHN</name>
<comment type="similarity">
    <text evidence="1 2">Belongs to the anti-sigma-factor antagonist family.</text>
</comment>
<dbReference type="NCBIfam" id="TIGR00377">
    <property type="entry name" value="ant_ant_sig"/>
    <property type="match status" value="1"/>
</dbReference>
<accession>A0A7T2GK55</accession>
<dbReference type="GO" id="GO:0043856">
    <property type="term" value="F:anti-sigma factor antagonist activity"/>
    <property type="evidence" value="ECO:0007669"/>
    <property type="project" value="InterPro"/>
</dbReference>
<dbReference type="InterPro" id="IPR003658">
    <property type="entry name" value="Anti-sigma_ant"/>
</dbReference>
<dbReference type="AlphaFoldDB" id="A0A7T2GK55"/>